<dbReference type="GO" id="GO:0004165">
    <property type="term" value="F:delta(3)-delta(2)-enoyl-CoA isomerase activity"/>
    <property type="evidence" value="ECO:0007669"/>
    <property type="project" value="UniProtKB-ARBA"/>
</dbReference>
<reference evidence="4 5" key="1">
    <citation type="submission" date="2014-12" db="EMBL/GenBank/DDBJ databases">
        <title>Genome assembly of Enhygromyxa salina DSM 15201.</title>
        <authorList>
            <person name="Sharma G."/>
            <person name="Subramanian S."/>
        </authorList>
    </citation>
    <scope>NUCLEOTIDE SEQUENCE [LARGE SCALE GENOMIC DNA]</scope>
    <source>
        <strain evidence="4 5">DSM 15201</strain>
    </source>
</reference>
<dbReference type="Gene3D" id="3.90.226.10">
    <property type="entry name" value="2-enoyl-CoA Hydratase, Chain A, domain 1"/>
    <property type="match status" value="1"/>
</dbReference>
<dbReference type="EMBL" id="JMCC02000061">
    <property type="protein sequence ID" value="KIG15070.1"/>
    <property type="molecule type" value="Genomic_DNA"/>
</dbReference>
<dbReference type="PANTHER" id="PTHR43684">
    <property type="match status" value="1"/>
</dbReference>
<dbReference type="Pfam" id="PF00378">
    <property type="entry name" value="ECH_1"/>
    <property type="match status" value="1"/>
</dbReference>
<dbReference type="PANTHER" id="PTHR43684:SF1">
    <property type="entry name" value="ENOYL-COA DELTA ISOMERASE 2"/>
    <property type="match status" value="1"/>
</dbReference>
<evidence type="ECO:0000313" key="4">
    <source>
        <dbReference type="EMBL" id="KIG15070.1"/>
    </source>
</evidence>
<proteinExistence type="predicted"/>
<dbReference type="RefSeq" id="WP_052552479.1">
    <property type="nucleotide sequence ID" value="NZ_JMCC02000061.1"/>
</dbReference>
<dbReference type="InterPro" id="IPR051053">
    <property type="entry name" value="ECH/Chromodomain_protein"/>
</dbReference>
<organism evidence="4 5">
    <name type="scientific">Enhygromyxa salina</name>
    <dbReference type="NCBI Taxonomy" id="215803"/>
    <lineage>
        <taxon>Bacteria</taxon>
        <taxon>Pseudomonadati</taxon>
        <taxon>Myxococcota</taxon>
        <taxon>Polyangia</taxon>
        <taxon>Nannocystales</taxon>
        <taxon>Nannocystaceae</taxon>
        <taxon>Enhygromyxa</taxon>
    </lineage>
</organism>
<evidence type="ECO:0000256" key="2">
    <source>
        <dbReference type="ARBA" id="ARBA00023140"/>
    </source>
</evidence>
<dbReference type="SUPFAM" id="SSF52096">
    <property type="entry name" value="ClpP/crotonase"/>
    <property type="match status" value="1"/>
</dbReference>
<evidence type="ECO:0000256" key="1">
    <source>
        <dbReference type="ARBA" id="ARBA00004275"/>
    </source>
</evidence>
<dbReference type="Proteomes" id="UP000031599">
    <property type="component" value="Unassembled WGS sequence"/>
</dbReference>
<comment type="subcellular location">
    <subcellularLocation>
        <location evidence="1">Peroxisome</location>
    </subcellularLocation>
</comment>
<dbReference type="AlphaFoldDB" id="A0A0C2CZM2"/>
<accession>A0A0C2CZM2</accession>
<sequence length="262" mass="28345">MSAPNETREHILVEFDAGICTISFRRPHKKNAFSVAMYTAINAGFEQARERGDVRVILLRGSEGVFTAGNDLQDFMQAPPTGTNSPVARFLAHLVACEKPIVAAVEGPAIGIGVTMLLHCDLVYAGESARFHMPFVNLGLCPEAGSSYLLPRLMGYQRAAELLLLGEPFTAQVAYEYGLINQVLADAAVLDRAHSIAVSLSKKPPAALRNSKRLMRDGYRAAVTQAMAAEFESFGAGLTSPEAAEAFAAFFAKREPDFSKFE</sequence>
<protein>
    <submittedName>
        <fullName evidence="4">Enoyl-CoA hydratase</fullName>
    </submittedName>
</protein>
<keyword evidence="2" id="KW-0576">Peroxisome</keyword>
<comment type="caution">
    <text evidence="4">The sequence shown here is derived from an EMBL/GenBank/DDBJ whole genome shotgun (WGS) entry which is preliminary data.</text>
</comment>
<evidence type="ECO:0000313" key="5">
    <source>
        <dbReference type="Proteomes" id="UP000031599"/>
    </source>
</evidence>
<name>A0A0C2CZM2_9BACT</name>
<dbReference type="CDD" id="cd06558">
    <property type="entry name" value="crotonase-like"/>
    <property type="match status" value="1"/>
</dbReference>
<gene>
    <name evidence="4" type="ORF">DB30_06102</name>
</gene>
<dbReference type="InterPro" id="IPR001753">
    <property type="entry name" value="Enoyl-CoA_hydra/iso"/>
</dbReference>
<evidence type="ECO:0000256" key="3">
    <source>
        <dbReference type="ARBA" id="ARBA00023235"/>
    </source>
</evidence>
<dbReference type="InterPro" id="IPR029045">
    <property type="entry name" value="ClpP/crotonase-like_dom_sf"/>
</dbReference>
<keyword evidence="3" id="KW-0413">Isomerase</keyword>